<protein>
    <submittedName>
        <fullName evidence="1">Sulfotransferase</fullName>
    </submittedName>
</protein>
<reference evidence="1" key="2">
    <citation type="journal article" date="2024" name="Antonie Van Leeuwenhoek">
        <title>Roseihalotalea indica gen. nov., sp. nov., a halophilic Bacteroidetes from mesopelagic Southwest Indian Ocean with higher carbohydrate metabolic potential.</title>
        <authorList>
            <person name="Chen B."/>
            <person name="Zhang M."/>
            <person name="Lin D."/>
            <person name="Ye J."/>
            <person name="Tang K."/>
        </authorList>
    </citation>
    <scope>NUCLEOTIDE SEQUENCE</scope>
    <source>
        <strain evidence="1">TK19036</strain>
    </source>
</reference>
<dbReference type="PANTHER" id="PTHR36978:SF4">
    <property type="entry name" value="P-LOOP CONTAINING NUCLEOSIDE TRIPHOSPHATE HYDROLASE PROTEIN"/>
    <property type="match status" value="1"/>
</dbReference>
<dbReference type="AlphaFoldDB" id="A0AA49GMN0"/>
<reference evidence="1" key="1">
    <citation type="journal article" date="2023" name="Comput. Struct. Biotechnol. J.">
        <title>Discovery of a novel marine Bacteroidetes with a rich repertoire of carbohydrate-active enzymes.</title>
        <authorList>
            <person name="Chen B."/>
            <person name="Liu G."/>
            <person name="Chen Q."/>
            <person name="Wang H."/>
            <person name="Liu L."/>
            <person name="Tang K."/>
        </authorList>
    </citation>
    <scope>NUCLEOTIDE SEQUENCE</scope>
    <source>
        <strain evidence="1">TK19036</strain>
    </source>
</reference>
<dbReference type="PANTHER" id="PTHR36978">
    <property type="entry name" value="P-LOOP CONTAINING NUCLEOTIDE TRIPHOSPHATE HYDROLASE"/>
    <property type="match status" value="1"/>
</dbReference>
<dbReference type="Gene3D" id="3.40.50.300">
    <property type="entry name" value="P-loop containing nucleotide triphosphate hydrolases"/>
    <property type="match status" value="1"/>
</dbReference>
<dbReference type="InterPro" id="IPR027417">
    <property type="entry name" value="P-loop_NTPase"/>
</dbReference>
<evidence type="ECO:0000313" key="1">
    <source>
        <dbReference type="EMBL" id="WKN36988.1"/>
    </source>
</evidence>
<name>A0AA49GMN0_9BACT</name>
<dbReference type="SUPFAM" id="SSF52540">
    <property type="entry name" value="P-loop containing nucleoside triphosphate hydrolases"/>
    <property type="match status" value="1"/>
</dbReference>
<dbReference type="Pfam" id="PF17784">
    <property type="entry name" value="Sulfotransfer_4"/>
    <property type="match status" value="1"/>
</dbReference>
<gene>
    <name evidence="1" type="ORF">K4G66_31975</name>
</gene>
<organism evidence="1">
    <name type="scientific">Roseihalotalea indica</name>
    <dbReference type="NCBI Taxonomy" id="2867963"/>
    <lineage>
        <taxon>Bacteria</taxon>
        <taxon>Pseudomonadati</taxon>
        <taxon>Bacteroidota</taxon>
        <taxon>Cytophagia</taxon>
        <taxon>Cytophagales</taxon>
        <taxon>Catalimonadaceae</taxon>
        <taxon>Roseihalotalea</taxon>
    </lineage>
</organism>
<dbReference type="EMBL" id="CP120682">
    <property type="protein sequence ID" value="WKN36988.1"/>
    <property type="molecule type" value="Genomic_DNA"/>
</dbReference>
<proteinExistence type="predicted"/>
<dbReference type="InterPro" id="IPR040632">
    <property type="entry name" value="Sulfotransfer_4"/>
</dbReference>
<sequence length="244" mass="28781">MIIKLPFSKYNLQIVRTESDKQVKEEPKTSQISKRNYDKVFVIGYGKTGTTSLKKTLELFGFAVGDQTVAEILSEDWSKGRADRILRYCHTADAFQDLPFMMSGLYKQLDQTFPNSKFILTVRENPEQWFQSLIKFHTKVFSTNKNFVPTAKEMENTLYRYKGWVLDTAKFFWDYPEVPLYNESAYKAKYIKHIQDVNTYFENRSNDFLQINVANKGDFKKFCAFLNIETTMENFPWENKTNEK</sequence>
<accession>A0AA49GMN0</accession>